<reference evidence="2" key="2">
    <citation type="submission" date="2020-09" db="EMBL/GenBank/DDBJ databases">
        <authorList>
            <person name="Sun Q."/>
            <person name="Zhou Y."/>
        </authorList>
    </citation>
    <scope>NUCLEOTIDE SEQUENCE</scope>
    <source>
        <strain evidence="2">CGMCC 1.15152</strain>
    </source>
</reference>
<keyword evidence="3" id="KW-1185">Reference proteome</keyword>
<protein>
    <submittedName>
        <fullName evidence="2">Uncharacterized protein</fullName>
    </submittedName>
</protein>
<feature type="transmembrane region" description="Helical" evidence="1">
    <location>
        <begin position="14"/>
        <end position="34"/>
    </location>
</feature>
<evidence type="ECO:0000313" key="2">
    <source>
        <dbReference type="EMBL" id="GGD28134.1"/>
    </source>
</evidence>
<gene>
    <name evidence="2" type="ORF">GCM10010915_05210</name>
</gene>
<keyword evidence="1" id="KW-1133">Transmembrane helix</keyword>
<comment type="caution">
    <text evidence="2">The sequence shown here is derived from an EMBL/GenBank/DDBJ whole genome shotgun (WGS) entry which is preliminary data.</text>
</comment>
<evidence type="ECO:0000256" key="1">
    <source>
        <dbReference type="SAM" id="Phobius"/>
    </source>
</evidence>
<dbReference type="EMBL" id="BMHO01000001">
    <property type="protein sequence ID" value="GGD28134.1"/>
    <property type="molecule type" value="Genomic_DNA"/>
</dbReference>
<dbReference type="Proteomes" id="UP000633205">
    <property type="component" value="Unassembled WGS sequence"/>
</dbReference>
<keyword evidence="1" id="KW-0472">Membrane</keyword>
<reference evidence="2" key="1">
    <citation type="journal article" date="2014" name="Int. J. Syst. Evol. Microbiol.">
        <title>Complete genome sequence of Corynebacterium casei LMG S-19264T (=DSM 44701T), isolated from a smear-ripened cheese.</title>
        <authorList>
            <consortium name="US DOE Joint Genome Institute (JGI-PGF)"/>
            <person name="Walter F."/>
            <person name="Albersmeier A."/>
            <person name="Kalinowski J."/>
            <person name="Ruckert C."/>
        </authorList>
    </citation>
    <scope>NUCLEOTIDE SEQUENCE</scope>
    <source>
        <strain evidence="2">CGMCC 1.15152</strain>
    </source>
</reference>
<evidence type="ECO:0000313" key="3">
    <source>
        <dbReference type="Proteomes" id="UP000633205"/>
    </source>
</evidence>
<proteinExistence type="predicted"/>
<dbReference type="AlphaFoldDB" id="A0A916Y2R0"/>
<accession>A0A916Y2R0</accession>
<sequence>MQARWAYPGQMPELFLIVMGLTCVAVIVMAVRALRRMKNGRDDDDAFGPRR</sequence>
<name>A0A916Y2R0_9MICO</name>
<keyword evidence="1" id="KW-0812">Transmembrane</keyword>
<organism evidence="2 3">
    <name type="scientific">Microbacterium faecale</name>
    <dbReference type="NCBI Taxonomy" id="1804630"/>
    <lineage>
        <taxon>Bacteria</taxon>
        <taxon>Bacillati</taxon>
        <taxon>Actinomycetota</taxon>
        <taxon>Actinomycetes</taxon>
        <taxon>Micrococcales</taxon>
        <taxon>Microbacteriaceae</taxon>
        <taxon>Microbacterium</taxon>
    </lineage>
</organism>